<comment type="caution">
    <text evidence="2">The sequence shown here is derived from an EMBL/GenBank/DDBJ whole genome shotgun (WGS) entry which is preliminary data.</text>
</comment>
<accession>A0A2S4W4R9</accession>
<reference evidence="3" key="2">
    <citation type="journal article" date="2018" name="BMC Genomics">
        <title>Genomic insights into host adaptation between the wheat stripe rust pathogen (Puccinia striiformis f. sp. tritici) and the barley stripe rust pathogen (Puccinia striiformis f. sp. hordei).</title>
        <authorList>
            <person name="Xia C."/>
            <person name="Wang M."/>
            <person name="Yin C."/>
            <person name="Cornejo O.E."/>
            <person name="Hulbert S.H."/>
            <person name="Chen X."/>
        </authorList>
    </citation>
    <scope>NUCLEOTIDE SEQUENCE [LARGE SCALE GENOMIC DNA]</scope>
    <source>
        <strain evidence="3">93TX-2</strain>
    </source>
</reference>
<feature type="compositionally biased region" description="Polar residues" evidence="1">
    <location>
        <begin position="13"/>
        <end position="26"/>
    </location>
</feature>
<dbReference type="EMBL" id="PKSM01000078">
    <property type="protein sequence ID" value="POW16768.1"/>
    <property type="molecule type" value="Genomic_DNA"/>
</dbReference>
<sequence length="127" mass="13877">MGHPKKRRKQTESVRFSGSSSPNQLIEPSRKKRNAGPVIDDGDSDVEQLPTPSVDVDATTSGSVSKSSKVILTDAQELSVVAQLTDQYTRHCQQIYPSTLPIATRNNKLADMEVSGTGDIDPREMHN</sequence>
<protein>
    <submittedName>
        <fullName evidence="2">Uncharacterized protein</fullName>
    </submittedName>
</protein>
<dbReference type="AlphaFoldDB" id="A0A2S4W4R9"/>
<gene>
    <name evidence="2" type="ORF">PSHT_06684</name>
</gene>
<proteinExistence type="predicted"/>
<evidence type="ECO:0000313" key="3">
    <source>
        <dbReference type="Proteomes" id="UP000238274"/>
    </source>
</evidence>
<dbReference type="VEuPathDB" id="FungiDB:PSHT_06684"/>
<reference evidence="2 3" key="1">
    <citation type="submission" date="2017-12" db="EMBL/GenBank/DDBJ databases">
        <title>Gene loss provides genomic basis for host adaptation in cereal stripe rust fungi.</title>
        <authorList>
            <person name="Xia C."/>
        </authorList>
    </citation>
    <scope>NUCLEOTIDE SEQUENCE [LARGE SCALE GENOMIC DNA]</scope>
    <source>
        <strain evidence="2 3">93TX-2</strain>
    </source>
</reference>
<dbReference type="VEuPathDB" id="FungiDB:PSTT_04869"/>
<evidence type="ECO:0000256" key="1">
    <source>
        <dbReference type="SAM" id="MobiDB-lite"/>
    </source>
</evidence>
<dbReference type="Proteomes" id="UP000238274">
    <property type="component" value="Unassembled WGS sequence"/>
</dbReference>
<reference evidence="3" key="3">
    <citation type="journal article" date="2018" name="Mol. Plant Microbe Interact.">
        <title>Genome sequence resources for the wheat stripe rust pathogen (Puccinia striiformis f. sp. tritici) and the barley stripe rust pathogen (Puccinia striiformis f. sp. hordei).</title>
        <authorList>
            <person name="Xia C."/>
            <person name="Wang M."/>
            <person name="Yin C."/>
            <person name="Cornejo O.E."/>
            <person name="Hulbert S.H."/>
            <person name="Chen X."/>
        </authorList>
    </citation>
    <scope>NUCLEOTIDE SEQUENCE [LARGE SCALE GENOMIC DNA]</scope>
    <source>
        <strain evidence="3">93TX-2</strain>
    </source>
</reference>
<keyword evidence="3" id="KW-1185">Reference proteome</keyword>
<name>A0A2S4W4R9_9BASI</name>
<feature type="region of interest" description="Disordered" evidence="1">
    <location>
        <begin position="1"/>
        <end position="67"/>
    </location>
</feature>
<evidence type="ECO:0000313" key="2">
    <source>
        <dbReference type="EMBL" id="POW16768.1"/>
    </source>
</evidence>
<organism evidence="2 3">
    <name type="scientific">Puccinia striiformis</name>
    <dbReference type="NCBI Taxonomy" id="27350"/>
    <lineage>
        <taxon>Eukaryota</taxon>
        <taxon>Fungi</taxon>
        <taxon>Dikarya</taxon>
        <taxon>Basidiomycota</taxon>
        <taxon>Pucciniomycotina</taxon>
        <taxon>Pucciniomycetes</taxon>
        <taxon>Pucciniales</taxon>
        <taxon>Pucciniaceae</taxon>
        <taxon>Puccinia</taxon>
    </lineage>
</organism>